<dbReference type="Proteomes" id="UP000626370">
    <property type="component" value="Unassembled WGS sequence"/>
</dbReference>
<gene>
    <name evidence="2" type="ORF">GCM10011501_15460</name>
</gene>
<feature type="domain" description="Fe2OG dioxygenase" evidence="1">
    <location>
        <begin position="54"/>
        <end position="151"/>
    </location>
</feature>
<evidence type="ECO:0000259" key="1">
    <source>
        <dbReference type="PROSITE" id="PS51471"/>
    </source>
</evidence>
<dbReference type="InterPro" id="IPR032854">
    <property type="entry name" value="ALKBH3"/>
</dbReference>
<dbReference type="EMBL" id="BNAH01000005">
    <property type="protein sequence ID" value="GHE87078.1"/>
    <property type="molecule type" value="Genomic_DNA"/>
</dbReference>
<dbReference type="InterPro" id="IPR005123">
    <property type="entry name" value="Oxoglu/Fe-dep_dioxygenase_dom"/>
</dbReference>
<dbReference type="InterPro" id="IPR027450">
    <property type="entry name" value="AlkB-like"/>
</dbReference>
<evidence type="ECO:0000313" key="2">
    <source>
        <dbReference type="EMBL" id="GHE87078.1"/>
    </source>
</evidence>
<accession>A0ABQ3IR63</accession>
<name>A0ABQ3IR63_9GAMM</name>
<dbReference type="Gene3D" id="2.60.120.590">
    <property type="entry name" value="Alpha-ketoglutarate-dependent dioxygenase AlkB-like"/>
    <property type="match status" value="1"/>
</dbReference>
<comment type="caution">
    <text evidence="2">The sequence shown here is derived from an EMBL/GenBank/DDBJ whole genome shotgun (WGS) entry which is preliminary data.</text>
</comment>
<dbReference type="Pfam" id="PF13532">
    <property type="entry name" value="2OG-FeII_Oxy_2"/>
    <property type="match status" value="1"/>
</dbReference>
<keyword evidence="3" id="KW-1185">Reference proteome</keyword>
<reference evidence="3" key="1">
    <citation type="journal article" date="2019" name="Int. J. Syst. Evol. Microbiol.">
        <title>The Global Catalogue of Microorganisms (GCM) 10K type strain sequencing project: providing services to taxonomists for standard genome sequencing and annotation.</title>
        <authorList>
            <consortium name="The Broad Institute Genomics Platform"/>
            <consortium name="The Broad Institute Genome Sequencing Center for Infectious Disease"/>
            <person name="Wu L."/>
            <person name="Ma J."/>
        </authorList>
    </citation>
    <scope>NUCLEOTIDE SEQUENCE [LARGE SCALE GENOMIC DNA]</scope>
    <source>
        <strain evidence="3">CGMCC 1.15922</strain>
    </source>
</reference>
<sequence>MLMFGRVIDIPRLQAWYADAELSYRYSKMTLAPTPWLPVLTELRNRVNTFCQAQFNAVLVNCYRDHKDSVGWHSDDEVELGKNPLIASLSFGATRDFQLKHKNGGESIKLSLQSGSLLVMGDKSQEYYQHALPKSRIEKSMRINLTFREIKK</sequence>
<dbReference type="PROSITE" id="PS51471">
    <property type="entry name" value="FE2OG_OXY"/>
    <property type="match status" value="1"/>
</dbReference>
<dbReference type="InterPro" id="IPR037151">
    <property type="entry name" value="AlkB-like_sf"/>
</dbReference>
<evidence type="ECO:0000313" key="3">
    <source>
        <dbReference type="Proteomes" id="UP000626370"/>
    </source>
</evidence>
<organism evidence="2 3">
    <name type="scientific">Thalassotalea profundi</name>
    <dbReference type="NCBI Taxonomy" id="2036687"/>
    <lineage>
        <taxon>Bacteria</taxon>
        <taxon>Pseudomonadati</taxon>
        <taxon>Pseudomonadota</taxon>
        <taxon>Gammaproteobacteria</taxon>
        <taxon>Alteromonadales</taxon>
        <taxon>Colwelliaceae</taxon>
        <taxon>Thalassotalea</taxon>
    </lineage>
</organism>
<protein>
    <recommendedName>
        <fullName evidence="1">Fe2OG dioxygenase domain-containing protein</fullName>
    </recommendedName>
</protein>
<dbReference type="SUPFAM" id="SSF51197">
    <property type="entry name" value="Clavaminate synthase-like"/>
    <property type="match status" value="1"/>
</dbReference>
<dbReference type="PANTHER" id="PTHR31212:SF4">
    <property type="entry name" value="ALPHA-KETOGLUTARATE-DEPENDENT DIOXYGENASE ALKB HOMOLOG 3"/>
    <property type="match status" value="1"/>
</dbReference>
<dbReference type="PANTHER" id="PTHR31212">
    <property type="entry name" value="ALPHA-KETOGLUTARATE-DEPENDENT DIOXYGENASE ALKB HOMOLOG 3"/>
    <property type="match status" value="1"/>
</dbReference>
<proteinExistence type="predicted"/>